<reference evidence="1" key="1">
    <citation type="submission" date="2014-09" db="EMBL/GenBank/DDBJ databases">
        <authorList>
            <person name="Magalhaes I.L.F."/>
            <person name="Oliveira U."/>
            <person name="Santos F.R."/>
            <person name="Vidigal T.H.D.A."/>
            <person name="Brescovit A.D."/>
            <person name="Santos A.J."/>
        </authorList>
    </citation>
    <scope>NUCLEOTIDE SEQUENCE</scope>
    <source>
        <tissue evidence="1">Shoot tissue taken approximately 20 cm above the soil surface</tissue>
    </source>
</reference>
<proteinExistence type="predicted"/>
<name>A0A0A9SSB2_ARUDO</name>
<reference evidence="1" key="2">
    <citation type="journal article" date="2015" name="Data Brief">
        <title>Shoot transcriptome of the giant reed, Arundo donax.</title>
        <authorList>
            <person name="Barrero R.A."/>
            <person name="Guerrero F.D."/>
            <person name="Moolhuijzen P."/>
            <person name="Goolsby J.A."/>
            <person name="Tidwell J."/>
            <person name="Bellgard S.E."/>
            <person name="Bellgard M.I."/>
        </authorList>
    </citation>
    <scope>NUCLEOTIDE SEQUENCE</scope>
    <source>
        <tissue evidence="1">Shoot tissue taken approximately 20 cm above the soil surface</tissue>
    </source>
</reference>
<protein>
    <submittedName>
        <fullName evidence="1">Uncharacterized protein</fullName>
    </submittedName>
</protein>
<evidence type="ECO:0000313" key="1">
    <source>
        <dbReference type="EMBL" id="JAD27388.1"/>
    </source>
</evidence>
<organism evidence="1">
    <name type="scientific">Arundo donax</name>
    <name type="common">Giant reed</name>
    <name type="synonym">Donax arundinaceus</name>
    <dbReference type="NCBI Taxonomy" id="35708"/>
    <lineage>
        <taxon>Eukaryota</taxon>
        <taxon>Viridiplantae</taxon>
        <taxon>Streptophyta</taxon>
        <taxon>Embryophyta</taxon>
        <taxon>Tracheophyta</taxon>
        <taxon>Spermatophyta</taxon>
        <taxon>Magnoliopsida</taxon>
        <taxon>Liliopsida</taxon>
        <taxon>Poales</taxon>
        <taxon>Poaceae</taxon>
        <taxon>PACMAD clade</taxon>
        <taxon>Arundinoideae</taxon>
        <taxon>Arundineae</taxon>
        <taxon>Arundo</taxon>
    </lineage>
</organism>
<sequence length="31" mass="3545">MYFLKSLLNLTLFQSYCSSAGQLRRTLISCS</sequence>
<accession>A0A0A9SSB2</accession>
<dbReference type="AlphaFoldDB" id="A0A0A9SSB2"/>
<dbReference type="EMBL" id="GBRH01270507">
    <property type="protein sequence ID" value="JAD27388.1"/>
    <property type="molecule type" value="Transcribed_RNA"/>
</dbReference>